<keyword evidence="2" id="KW-1185">Reference proteome</keyword>
<protein>
    <submittedName>
        <fullName evidence="1">Uncharacterized protein</fullName>
    </submittedName>
</protein>
<comment type="caution">
    <text evidence="1">The sequence shown here is derived from an EMBL/GenBank/DDBJ whole genome shotgun (WGS) entry which is preliminary data.</text>
</comment>
<dbReference type="EMBL" id="JAOAOG010000237">
    <property type="protein sequence ID" value="KAJ6237762.1"/>
    <property type="molecule type" value="Genomic_DNA"/>
</dbReference>
<gene>
    <name evidence="1" type="ORF">M0813_26555</name>
</gene>
<sequence length="120" mass="13748">MSQIAIAKYSVRGSEGDLTFDKHDKIYVVSKDNYNTLSGYLFKDPDHTVARFNAFPMSTQIRESSSVTNCNTLENDIHSVNAIETIEEEEKKMSWGDLIIEELGREDSLKYHEENPKIKT</sequence>
<reference evidence="1" key="1">
    <citation type="submission" date="2022-08" db="EMBL/GenBank/DDBJ databases">
        <title>Novel sulfate-reducing endosymbionts in the free-living metamonad Anaeramoeba.</title>
        <authorList>
            <person name="Jerlstrom-Hultqvist J."/>
            <person name="Cepicka I."/>
            <person name="Gallot-Lavallee L."/>
            <person name="Salas-Leiva D."/>
            <person name="Curtis B.A."/>
            <person name="Zahonova K."/>
            <person name="Pipaliya S."/>
            <person name="Dacks J."/>
            <person name="Roger A.J."/>
        </authorList>
    </citation>
    <scope>NUCLEOTIDE SEQUENCE</scope>
    <source>
        <strain evidence="1">Schooner1</strain>
    </source>
</reference>
<proteinExistence type="predicted"/>
<name>A0ABQ8XYU3_9EUKA</name>
<dbReference type="Proteomes" id="UP001150062">
    <property type="component" value="Unassembled WGS sequence"/>
</dbReference>
<accession>A0ABQ8XYU3</accession>
<evidence type="ECO:0000313" key="1">
    <source>
        <dbReference type="EMBL" id="KAJ6237762.1"/>
    </source>
</evidence>
<organism evidence="1 2">
    <name type="scientific">Anaeramoeba flamelloides</name>
    <dbReference type="NCBI Taxonomy" id="1746091"/>
    <lineage>
        <taxon>Eukaryota</taxon>
        <taxon>Metamonada</taxon>
        <taxon>Anaeramoebidae</taxon>
        <taxon>Anaeramoeba</taxon>
    </lineage>
</organism>
<evidence type="ECO:0000313" key="2">
    <source>
        <dbReference type="Proteomes" id="UP001150062"/>
    </source>
</evidence>